<comment type="caution">
    <text evidence="3">The sequence shown here is derived from an EMBL/GenBank/DDBJ whole genome shotgun (WGS) entry which is preliminary data.</text>
</comment>
<name>A0ABW3QVD6_9PSEU</name>
<feature type="region of interest" description="Disordered" evidence="1">
    <location>
        <begin position="1"/>
        <end position="37"/>
    </location>
</feature>
<dbReference type="SUPFAM" id="SSF100950">
    <property type="entry name" value="NagB/RpiA/CoA transferase-like"/>
    <property type="match status" value="1"/>
</dbReference>
<dbReference type="Proteomes" id="UP001597168">
    <property type="component" value="Unassembled WGS sequence"/>
</dbReference>
<dbReference type="PANTHER" id="PTHR43682:SF1">
    <property type="entry name" value="LACTATE UTILIZATION PROTEIN C"/>
    <property type="match status" value="1"/>
</dbReference>
<feature type="compositionally biased region" description="Basic and acidic residues" evidence="1">
    <location>
        <begin position="1"/>
        <end position="10"/>
    </location>
</feature>
<protein>
    <submittedName>
        <fullName evidence="3">Lactate utilization protein C</fullName>
    </submittedName>
</protein>
<reference evidence="4" key="1">
    <citation type="journal article" date="2019" name="Int. J. Syst. Evol. Microbiol.">
        <title>The Global Catalogue of Microorganisms (GCM) 10K type strain sequencing project: providing services to taxonomists for standard genome sequencing and annotation.</title>
        <authorList>
            <consortium name="The Broad Institute Genomics Platform"/>
            <consortium name="The Broad Institute Genome Sequencing Center for Infectious Disease"/>
            <person name="Wu L."/>
            <person name="Ma J."/>
        </authorList>
    </citation>
    <scope>NUCLEOTIDE SEQUENCE [LARGE SCALE GENOMIC DNA]</scope>
    <source>
        <strain evidence="4">CCUG 60214</strain>
    </source>
</reference>
<gene>
    <name evidence="3" type="ORF">ACFQ3T_16890</name>
</gene>
<accession>A0ABW3QVD6</accession>
<evidence type="ECO:0000256" key="1">
    <source>
        <dbReference type="SAM" id="MobiDB-lite"/>
    </source>
</evidence>
<sequence length="284" mass="29316">MSAARDEVLARVRRAKGPRDPAPVPRDYRAAGRRGPGDLDVFAERLRDYRARVRVVPADRVPETIAEALRERGARLVVAAPGTPPAWTELSYPVGRIEFRVPLGGDLSEATGVAVGEGGEPGRNAEDSTGGQPGEDHSAPAGAHPGGAAGGDRSGGASGQPGDAGGDLGEGSWEVIRTAVDVATLERTDAVVTACHVAVAETGTIVLDHDAADQGPRVLTLVPDYHLVVVRADQVVAGVPDAIAALAGVRTQTWISGPSATSDIELERVEGVHGPRTLEVVIAT</sequence>
<dbReference type="InterPro" id="IPR037171">
    <property type="entry name" value="NagB/RpiA_transferase-like"/>
</dbReference>
<evidence type="ECO:0000259" key="2">
    <source>
        <dbReference type="Pfam" id="PF02589"/>
    </source>
</evidence>
<feature type="region of interest" description="Disordered" evidence="1">
    <location>
        <begin position="110"/>
        <end position="170"/>
    </location>
</feature>
<evidence type="ECO:0000313" key="4">
    <source>
        <dbReference type="Proteomes" id="UP001597168"/>
    </source>
</evidence>
<dbReference type="RefSeq" id="WP_380724227.1">
    <property type="nucleotide sequence ID" value="NZ_JBHTLK010000078.1"/>
</dbReference>
<proteinExistence type="predicted"/>
<dbReference type="Pfam" id="PF02589">
    <property type="entry name" value="LUD_dom"/>
    <property type="match status" value="1"/>
</dbReference>
<keyword evidence="4" id="KW-1185">Reference proteome</keyword>
<dbReference type="Gene3D" id="3.40.50.10420">
    <property type="entry name" value="NagB/RpiA/CoA transferase-like"/>
    <property type="match status" value="1"/>
</dbReference>
<feature type="compositionally biased region" description="Gly residues" evidence="1">
    <location>
        <begin position="144"/>
        <end position="169"/>
    </location>
</feature>
<dbReference type="PANTHER" id="PTHR43682">
    <property type="entry name" value="LACTATE UTILIZATION PROTEIN C"/>
    <property type="match status" value="1"/>
</dbReference>
<dbReference type="InterPro" id="IPR003741">
    <property type="entry name" value="LUD_dom"/>
</dbReference>
<dbReference type="InterPro" id="IPR024185">
    <property type="entry name" value="FTHF_cligase-like_sf"/>
</dbReference>
<organism evidence="3 4">
    <name type="scientific">Saccharothrix hoggarensis</name>
    <dbReference type="NCBI Taxonomy" id="913853"/>
    <lineage>
        <taxon>Bacteria</taxon>
        <taxon>Bacillati</taxon>
        <taxon>Actinomycetota</taxon>
        <taxon>Actinomycetes</taxon>
        <taxon>Pseudonocardiales</taxon>
        <taxon>Pseudonocardiaceae</taxon>
        <taxon>Saccharothrix</taxon>
    </lineage>
</organism>
<feature type="domain" description="LUD" evidence="2">
    <location>
        <begin position="185"/>
        <end position="282"/>
    </location>
</feature>
<dbReference type="EMBL" id="JBHTLK010000078">
    <property type="protein sequence ID" value="MFD1148808.1"/>
    <property type="molecule type" value="Genomic_DNA"/>
</dbReference>
<evidence type="ECO:0000313" key="3">
    <source>
        <dbReference type="EMBL" id="MFD1148808.1"/>
    </source>
</evidence>